<feature type="transmembrane region" description="Helical" evidence="1">
    <location>
        <begin position="85"/>
        <end position="107"/>
    </location>
</feature>
<sequence length="329" mass="35451">MSTQSRPSLGRVLSDTSRIISSNSLHFAALSLLFIFPLSLFNIIHTLIQPPSPSPSPFSSHYRRLLSTVDSTSQGQIPSFDKSQLLYGFALLIFNAFSVSSITHSIFNAFHRNPIKLSSSLKSILSSFLPLLSTKLAYFVFFVAISFGFGICIGVVLFGMAVLGLEVDPTAKSFMAVVFVATIVLVVLFVYFGVKWCLVDAIAVVESKYGFAPFGRSSSLVKGMGRVAFQIIMLVAILHGIMSGWFSVLSGAAARTSDGGCGGGVALQMVVYAVLSTALTLFGVAANTVLFIHCKAVNGESEELDNFPSDEKKLSQIYVQLPRDVVDDV</sequence>
<evidence type="ECO:0000313" key="2">
    <source>
        <dbReference type="EMBL" id="KAL1551084.1"/>
    </source>
</evidence>
<gene>
    <name evidence="2" type="ORF">AAHA92_18970</name>
</gene>
<evidence type="ECO:0000256" key="1">
    <source>
        <dbReference type="SAM" id="Phobius"/>
    </source>
</evidence>
<dbReference type="PANTHER" id="PTHR33133">
    <property type="entry name" value="OS08G0107100 PROTEIN-RELATED"/>
    <property type="match status" value="1"/>
</dbReference>
<dbReference type="EMBL" id="JBEAFC010000007">
    <property type="protein sequence ID" value="KAL1551084.1"/>
    <property type="molecule type" value="Genomic_DNA"/>
</dbReference>
<dbReference type="Proteomes" id="UP001567538">
    <property type="component" value="Unassembled WGS sequence"/>
</dbReference>
<keyword evidence="1" id="KW-0812">Transmembrane</keyword>
<comment type="caution">
    <text evidence="2">The sequence shown here is derived from an EMBL/GenBank/DDBJ whole genome shotgun (WGS) entry which is preliminary data.</text>
</comment>
<keyword evidence="3" id="KW-1185">Reference proteome</keyword>
<feature type="transmembrane region" description="Helical" evidence="1">
    <location>
        <begin position="27"/>
        <end position="48"/>
    </location>
</feature>
<dbReference type="PANTHER" id="PTHR33133:SF7">
    <property type="entry name" value="F26K24.10 PROTEIN-RELATED"/>
    <property type="match status" value="1"/>
</dbReference>
<feature type="transmembrane region" description="Helical" evidence="1">
    <location>
        <begin position="174"/>
        <end position="194"/>
    </location>
</feature>
<feature type="transmembrane region" description="Helical" evidence="1">
    <location>
        <begin position="269"/>
        <end position="292"/>
    </location>
</feature>
<keyword evidence="1" id="KW-1133">Transmembrane helix</keyword>
<feature type="transmembrane region" description="Helical" evidence="1">
    <location>
        <begin position="136"/>
        <end position="162"/>
    </location>
</feature>
<feature type="transmembrane region" description="Helical" evidence="1">
    <location>
        <begin position="227"/>
        <end position="249"/>
    </location>
</feature>
<organism evidence="2 3">
    <name type="scientific">Salvia divinorum</name>
    <name type="common">Maria pastora</name>
    <name type="synonym">Diviner's sage</name>
    <dbReference type="NCBI Taxonomy" id="28513"/>
    <lineage>
        <taxon>Eukaryota</taxon>
        <taxon>Viridiplantae</taxon>
        <taxon>Streptophyta</taxon>
        <taxon>Embryophyta</taxon>
        <taxon>Tracheophyta</taxon>
        <taxon>Spermatophyta</taxon>
        <taxon>Magnoliopsida</taxon>
        <taxon>eudicotyledons</taxon>
        <taxon>Gunneridae</taxon>
        <taxon>Pentapetalae</taxon>
        <taxon>asterids</taxon>
        <taxon>lamiids</taxon>
        <taxon>Lamiales</taxon>
        <taxon>Lamiaceae</taxon>
        <taxon>Nepetoideae</taxon>
        <taxon>Mentheae</taxon>
        <taxon>Salviinae</taxon>
        <taxon>Salvia</taxon>
        <taxon>Salvia subgen. Calosphace</taxon>
    </lineage>
</organism>
<name>A0ABD1H4F4_SALDI</name>
<protein>
    <submittedName>
        <fullName evidence="2">Uncharacterized protein</fullName>
    </submittedName>
</protein>
<keyword evidence="1" id="KW-0472">Membrane</keyword>
<dbReference type="AlphaFoldDB" id="A0ABD1H4F4"/>
<reference evidence="2 3" key="1">
    <citation type="submission" date="2024-06" db="EMBL/GenBank/DDBJ databases">
        <title>A chromosome level genome sequence of Diviner's sage (Salvia divinorum).</title>
        <authorList>
            <person name="Ford S.A."/>
            <person name="Ro D.-K."/>
            <person name="Ness R.W."/>
            <person name="Phillips M.A."/>
        </authorList>
    </citation>
    <scope>NUCLEOTIDE SEQUENCE [LARGE SCALE GENOMIC DNA]</scope>
    <source>
        <strain evidence="2">SAF-2024a</strain>
        <tissue evidence="2">Leaf</tissue>
    </source>
</reference>
<proteinExistence type="predicted"/>
<accession>A0ABD1H4F4</accession>
<evidence type="ECO:0000313" key="3">
    <source>
        <dbReference type="Proteomes" id="UP001567538"/>
    </source>
</evidence>